<evidence type="ECO:0000256" key="1">
    <source>
        <dbReference type="ARBA" id="ARBA00022553"/>
    </source>
</evidence>
<dbReference type="PRINTS" id="PR00344">
    <property type="entry name" value="BCTRLSENSOR"/>
</dbReference>
<dbReference type="CDD" id="cd00082">
    <property type="entry name" value="HisKA"/>
    <property type="match status" value="1"/>
</dbReference>
<evidence type="ECO:0000259" key="6">
    <source>
        <dbReference type="PROSITE" id="PS50110"/>
    </source>
</evidence>
<dbReference type="SMART" id="SM00448">
    <property type="entry name" value="REC"/>
    <property type="match status" value="1"/>
</dbReference>
<dbReference type="Pfam" id="PF00072">
    <property type="entry name" value="Response_reg"/>
    <property type="match status" value="1"/>
</dbReference>
<dbReference type="Pfam" id="PF02518">
    <property type="entry name" value="HATPase_c"/>
    <property type="match status" value="1"/>
</dbReference>
<gene>
    <name evidence="7" type="ORF">CSSPJE1EN1_LOCUS25753</name>
</gene>
<dbReference type="SUPFAM" id="SSF47384">
    <property type="entry name" value="Homodimeric domain of signal transducing histidine kinase"/>
    <property type="match status" value="1"/>
</dbReference>
<dbReference type="Gene3D" id="3.30.565.10">
    <property type="entry name" value="Histidine kinase-like ATPase, C-terminal domain"/>
    <property type="match status" value="1"/>
</dbReference>
<dbReference type="InterPro" id="IPR003594">
    <property type="entry name" value="HATPase_dom"/>
</dbReference>
<keyword evidence="1 3" id="KW-0597">Phosphoprotein</keyword>
<dbReference type="Proteomes" id="UP001497444">
    <property type="component" value="Unassembled WGS sequence"/>
</dbReference>
<dbReference type="Gene3D" id="3.40.50.2300">
    <property type="match status" value="1"/>
</dbReference>
<feature type="domain" description="Response regulatory" evidence="6">
    <location>
        <begin position="467"/>
        <end position="585"/>
    </location>
</feature>
<dbReference type="InterPro" id="IPR036097">
    <property type="entry name" value="HisK_dim/P_sf"/>
</dbReference>
<dbReference type="SMART" id="SM00388">
    <property type="entry name" value="HisKA"/>
    <property type="match status" value="1"/>
</dbReference>
<accession>A0ABP0VA47</accession>
<dbReference type="SUPFAM" id="SSF52172">
    <property type="entry name" value="CheY-like"/>
    <property type="match status" value="1"/>
</dbReference>
<evidence type="ECO:0008006" key="9">
    <source>
        <dbReference type="Google" id="ProtNLM"/>
    </source>
</evidence>
<evidence type="ECO:0000313" key="8">
    <source>
        <dbReference type="Proteomes" id="UP001497444"/>
    </source>
</evidence>
<evidence type="ECO:0000256" key="4">
    <source>
        <dbReference type="SAM" id="MobiDB-lite"/>
    </source>
</evidence>
<dbReference type="CDD" id="cd17546">
    <property type="entry name" value="REC_hyHK_CKI1_RcsC-like"/>
    <property type="match status" value="1"/>
</dbReference>
<name>A0ABP0VA47_9BRYO</name>
<evidence type="ECO:0000256" key="2">
    <source>
        <dbReference type="ARBA" id="ARBA00023012"/>
    </source>
</evidence>
<comment type="caution">
    <text evidence="7">The sequence shown here is derived from an EMBL/GenBank/DDBJ whole genome shotgun (WGS) entry which is preliminary data.</text>
</comment>
<dbReference type="InterPro" id="IPR004358">
    <property type="entry name" value="Sig_transdc_His_kin-like_C"/>
</dbReference>
<feature type="compositionally biased region" description="Basic and acidic residues" evidence="4">
    <location>
        <begin position="441"/>
        <end position="452"/>
    </location>
</feature>
<feature type="region of interest" description="Disordered" evidence="4">
    <location>
        <begin position="438"/>
        <end position="460"/>
    </location>
</feature>
<dbReference type="Pfam" id="PF00512">
    <property type="entry name" value="HisKA"/>
    <property type="match status" value="1"/>
</dbReference>
<feature type="domain" description="Histidine kinase" evidence="5">
    <location>
        <begin position="1"/>
        <end position="348"/>
    </location>
</feature>
<dbReference type="SUPFAM" id="SSF55874">
    <property type="entry name" value="ATPase domain of HSP90 chaperone/DNA topoisomerase II/histidine kinase"/>
    <property type="match status" value="2"/>
</dbReference>
<sequence length="600" mass="65373">MSHEIRTPLNGVIGMASILLDTASTPEQQECLETIRISGECLLSIINDILDLSKIDAGKLNLTPVPCNLRNLVEDVGSLLALRGEAEGVEMVVHYRSALSAVFVDAVRLRQVLINLVGNACKFTHKGYIAVDVSIVCSTCHQEFFLGQKQCAQCISKPTAAATAMTTGTIPVMAEEKHPQNAEKRMLENGLNRSTAIAAPDTMCVHTLGNGGQERYDFSVENIRTQMSLSENIECTTRNKVGVFFPKEFNKSSSHCGEEEQLSPIQMPHQMLQWFRFSVIDTGIGIPADTLGLLFEKFTQCSTTGTYGGTGLGLAVSKKLVELMGGSIGVESTEGIGSKFTFIIPLELDPSAEQGHRAPTNDLCNEEAHEEEVHSVAKADRLPKFAEQRRVLVVDHHEMTKEVVCEQIRAWGMESRACNNVSEAVTILKQSTHVNQPIHTNGKEAVKGEDSPRSLTSASQSTVHKSRVLLVEDNKVNQMVAVRLLNTLGCTVTVACNGIEALSILECPSTYDIIFMDCHMPGMDGFETARLLRQENHASHTVPIVALTAATSEGEVEKCIASGMDDYISKPVTKAILQRALDRWVGQETCCMTAGTDLLP</sequence>
<evidence type="ECO:0000313" key="7">
    <source>
        <dbReference type="EMBL" id="CAK9250375.1"/>
    </source>
</evidence>
<reference evidence="7" key="1">
    <citation type="submission" date="2024-02" db="EMBL/GenBank/DDBJ databases">
        <authorList>
            <consortium name="ELIXIR-Norway"/>
            <consortium name="Elixir Norway"/>
        </authorList>
    </citation>
    <scope>NUCLEOTIDE SEQUENCE</scope>
</reference>
<dbReference type="SMART" id="SM00387">
    <property type="entry name" value="HATPase_c"/>
    <property type="match status" value="1"/>
</dbReference>
<evidence type="ECO:0000256" key="3">
    <source>
        <dbReference type="PROSITE-ProRule" id="PRU00169"/>
    </source>
</evidence>
<keyword evidence="2" id="KW-0902">Two-component regulatory system</keyword>
<dbReference type="InterPro" id="IPR011006">
    <property type="entry name" value="CheY-like_superfamily"/>
</dbReference>
<organism evidence="7 8">
    <name type="scientific">Sphagnum jensenii</name>
    <dbReference type="NCBI Taxonomy" id="128206"/>
    <lineage>
        <taxon>Eukaryota</taxon>
        <taxon>Viridiplantae</taxon>
        <taxon>Streptophyta</taxon>
        <taxon>Embryophyta</taxon>
        <taxon>Bryophyta</taxon>
        <taxon>Sphagnophytina</taxon>
        <taxon>Sphagnopsida</taxon>
        <taxon>Sphagnales</taxon>
        <taxon>Sphagnaceae</taxon>
        <taxon>Sphagnum</taxon>
    </lineage>
</organism>
<proteinExistence type="predicted"/>
<dbReference type="InterPro" id="IPR005467">
    <property type="entry name" value="His_kinase_dom"/>
</dbReference>
<dbReference type="InterPro" id="IPR003661">
    <property type="entry name" value="HisK_dim/P_dom"/>
</dbReference>
<keyword evidence="8" id="KW-1185">Reference proteome</keyword>
<dbReference type="PANTHER" id="PTHR45339:SF1">
    <property type="entry name" value="HYBRID SIGNAL TRANSDUCTION HISTIDINE KINASE J"/>
    <property type="match status" value="1"/>
</dbReference>
<dbReference type="PROSITE" id="PS50109">
    <property type="entry name" value="HIS_KIN"/>
    <property type="match status" value="1"/>
</dbReference>
<dbReference type="InterPro" id="IPR001789">
    <property type="entry name" value="Sig_transdc_resp-reg_receiver"/>
</dbReference>
<dbReference type="Gene3D" id="1.10.287.130">
    <property type="match status" value="1"/>
</dbReference>
<evidence type="ECO:0000259" key="5">
    <source>
        <dbReference type="PROSITE" id="PS50109"/>
    </source>
</evidence>
<dbReference type="InterPro" id="IPR036890">
    <property type="entry name" value="HATPase_C_sf"/>
</dbReference>
<dbReference type="PROSITE" id="PS50110">
    <property type="entry name" value="RESPONSE_REGULATORY"/>
    <property type="match status" value="1"/>
</dbReference>
<feature type="modified residue" description="4-aspartylphosphate" evidence="3">
    <location>
        <position position="517"/>
    </location>
</feature>
<protein>
    <recommendedName>
        <fullName evidence="9">Histidine kinase</fullName>
    </recommendedName>
</protein>
<dbReference type="EMBL" id="CAXAQS010000160">
    <property type="protein sequence ID" value="CAK9250375.1"/>
    <property type="molecule type" value="Genomic_DNA"/>
</dbReference>
<dbReference type="PANTHER" id="PTHR45339">
    <property type="entry name" value="HYBRID SIGNAL TRANSDUCTION HISTIDINE KINASE J"/>
    <property type="match status" value="1"/>
</dbReference>